<dbReference type="AlphaFoldDB" id="A0A642PPE9"/>
<comment type="caution">
    <text evidence="1">The sequence shown here is derived from an EMBL/GenBank/DDBJ whole genome shotgun (WGS) entry which is preliminary data.</text>
</comment>
<dbReference type="RefSeq" id="WP_149920683.1">
    <property type="nucleotide sequence ID" value="NZ_VVYV01000088.1"/>
</dbReference>
<protein>
    <submittedName>
        <fullName evidence="1">Uncharacterized protein</fullName>
    </submittedName>
</protein>
<sequence length="369" mass="42184">MVKVKISSLNDNVSGYACISVVDPKIIDGYWMDEQGKQITLAYLGETVRFKIRTKDLIGKTLSVYLYDSKKETFNGSMIKMVRVSNDSLIFNIELDKEWSIKLFQNEGNALLYIDVEVEEYPHIRKQLPDNKKDFLEIRPKCLYVNSYGKDNLPYIYSRKGEKLSLGELSEKASNAIKDVLKDDIDEFKDNAFKYYITKNKGTKIAKGLKVFRKAISIADGLDDVKDIVKAILTKGESVSDMTLPLVGAYYPIAVAAKLVIDDMVEEMEDVSKEADLELLNRSIEQGLWSVNKYIEEYNSDGVTYKLVNISIDTFIDILNNRFYTLDEVISCANNTPIEIDKDIVMLCYTIRRKKIEVSIIKAFFTENI</sequence>
<accession>A0A642PPE9</accession>
<organism evidence="1 2">
    <name type="scientific">Bacteroides cellulosilyticus</name>
    <dbReference type="NCBI Taxonomy" id="246787"/>
    <lineage>
        <taxon>Bacteria</taxon>
        <taxon>Pseudomonadati</taxon>
        <taxon>Bacteroidota</taxon>
        <taxon>Bacteroidia</taxon>
        <taxon>Bacteroidales</taxon>
        <taxon>Bacteroidaceae</taxon>
        <taxon>Bacteroides</taxon>
    </lineage>
</organism>
<name>A0A642PPE9_9BACE</name>
<evidence type="ECO:0000313" key="2">
    <source>
        <dbReference type="Proteomes" id="UP000448877"/>
    </source>
</evidence>
<dbReference type="EMBL" id="VVYV01000088">
    <property type="protein sequence ID" value="KAA5411956.1"/>
    <property type="molecule type" value="Genomic_DNA"/>
</dbReference>
<evidence type="ECO:0000313" key="1">
    <source>
        <dbReference type="EMBL" id="KAA5411956.1"/>
    </source>
</evidence>
<gene>
    <name evidence="1" type="ORF">F2Y81_27510</name>
</gene>
<reference evidence="1 2" key="1">
    <citation type="journal article" date="2019" name="Nat. Med.">
        <title>A library of human gut bacterial isolates paired with longitudinal multiomics data enables mechanistic microbiome research.</title>
        <authorList>
            <person name="Poyet M."/>
            <person name="Groussin M."/>
            <person name="Gibbons S.M."/>
            <person name="Avila-Pacheco J."/>
            <person name="Jiang X."/>
            <person name="Kearney S.M."/>
            <person name="Perrotta A.R."/>
            <person name="Berdy B."/>
            <person name="Zhao S."/>
            <person name="Lieberman T.D."/>
            <person name="Swanson P.K."/>
            <person name="Smith M."/>
            <person name="Roesemann S."/>
            <person name="Alexander J.E."/>
            <person name="Rich S.A."/>
            <person name="Livny J."/>
            <person name="Vlamakis H."/>
            <person name="Clish C."/>
            <person name="Bullock K."/>
            <person name="Deik A."/>
            <person name="Scott J."/>
            <person name="Pierce K.A."/>
            <person name="Xavier R.J."/>
            <person name="Alm E.J."/>
        </authorList>
    </citation>
    <scope>NUCLEOTIDE SEQUENCE [LARGE SCALE GENOMIC DNA]</scope>
    <source>
        <strain evidence="1 2">BIOML-A6</strain>
    </source>
</reference>
<dbReference type="Proteomes" id="UP000448877">
    <property type="component" value="Unassembled WGS sequence"/>
</dbReference>
<proteinExistence type="predicted"/>